<name>A0ACA9LFQ6_9GLOM</name>
<dbReference type="EMBL" id="CAJVPM010005759">
    <property type="protein sequence ID" value="CAG8527642.1"/>
    <property type="molecule type" value="Genomic_DNA"/>
</dbReference>
<evidence type="ECO:0000313" key="1">
    <source>
        <dbReference type="EMBL" id="CAG8527642.1"/>
    </source>
</evidence>
<comment type="caution">
    <text evidence="1">The sequence shown here is derived from an EMBL/GenBank/DDBJ whole genome shotgun (WGS) entry which is preliminary data.</text>
</comment>
<reference evidence="1" key="1">
    <citation type="submission" date="2021-06" db="EMBL/GenBank/DDBJ databases">
        <authorList>
            <person name="Kallberg Y."/>
            <person name="Tangrot J."/>
            <person name="Rosling A."/>
        </authorList>
    </citation>
    <scope>NUCLEOTIDE SEQUENCE</scope>
    <source>
        <strain evidence="1">AU212A</strain>
    </source>
</reference>
<gene>
    <name evidence="1" type="ORF">SCALOS_LOCUS4323</name>
</gene>
<protein>
    <submittedName>
        <fullName evidence="1">10663_t:CDS:1</fullName>
    </submittedName>
</protein>
<organism evidence="1 2">
    <name type="scientific">Scutellospora calospora</name>
    <dbReference type="NCBI Taxonomy" id="85575"/>
    <lineage>
        <taxon>Eukaryota</taxon>
        <taxon>Fungi</taxon>
        <taxon>Fungi incertae sedis</taxon>
        <taxon>Mucoromycota</taxon>
        <taxon>Glomeromycotina</taxon>
        <taxon>Glomeromycetes</taxon>
        <taxon>Diversisporales</taxon>
        <taxon>Gigasporaceae</taxon>
        <taxon>Scutellospora</taxon>
    </lineage>
</organism>
<proteinExistence type="predicted"/>
<keyword evidence="2" id="KW-1185">Reference proteome</keyword>
<accession>A0ACA9LFQ6</accession>
<dbReference type="Proteomes" id="UP000789860">
    <property type="component" value="Unassembled WGS sequence"/>
</dbReference>
<sequence length="50" mass="5739">MNKNRPVLQELLAFYKLPQKFAVCETALINQSNEKIGGKEKIVEIDESLF</sequence>
<evidence type="ECO:0000313" key="2">
    <source>
        <dbReference type="Proteomes" id="UP000789860"/>
    </source>
</evidence>
<feature type="non-terminal residue" evidence="1">
    <location>
        <position position="50"/>
    </location>
</feature>